<accession>A0ABX2ELY5</accession>
<sequence length="605" mass="64220">MRKNVRTSTRWAAALLALGLTGCGGGQEDAAPQQAAQTAPQQAANQTALAAPGPGTAAPAPAAAPSVAEAHRLLTQASFGPTEAAIADVQARGSAGWIDHQFTLGTPGTMRAYWEAADAAIQAVDPNRRAGSTEVYNGFWKQSLSAPDQLRQRVAFALSEIFVVSLDGAPNSNPRAVAAWYDMLGAHAFGNYRQLLEAVSLHPMMGVYLSHLHNQKADPQTGRVPDENFAREVMQLFSIGLVRLNVDGTMPRDSAGQPLPTYTGADIAGMAKVFTGWSWACPDAPHKNCFLYGQANGRSDPDRGFKPMVAYPQYHSTEEKRFLGAVVPAQSTPNPQASLNVALDTLFHHPNVGPFIARQLIQRLVTSNPSRAYIRSVAAAFANNGANVRGDMKAVVRAVLLHPEARNAPTSLTQGKLREPVLRLTALLRGFGYSSDSGLYRLGDTSNPGAALGQQALKSPSVFNFFRPGYVPPGTLAAAQGLTVPEMQLLHETTAAGYVNTLRNAIGSGLGSWNATLQRADLQPDFGAELALATQPPALVDRVALKLMGGAMPQPLRTEIVNAVAAITIPTPNAGNATQVERAKRNRVNAAVLLTAASPEFQIQK</sequence>
<dbReference type="EMBL" id="JABRWJ010000006">
    <property type="protein sequence ID" value="NRF69635.1"/>
    <property type="molecule type" value="Genomic_DNA"/>
</dbReference>
<dbReference type="InterPro" id="IPR014917">
    <property type="entry name" value="DUF1800"/>
</dbReference>
<feature type="region of interest" description="Disordered" evidence="1">
    <location>
        <begin position="26"/>
        <end position="61"/>
    </location>
</feature>
<reference evidence="3 4" key="1">
    <citation type="submission" date="2020-05" db="EMBL/GenBank/DDBJ databases">
        <title>Aquincola sp. isolate from soil.</title>
        <authorList>
            <person name="Han J."/>
            <person name="Kim D.-U."/>
        </authorList>
    </citation>
    <scope>NUCLEOTIDE SEQUENCE [LARGE SCALE GENOMIC DNA]</scope>
    <source>
        <strain evidence="3 4">S2</strain>
    </source>
</reference>
<evidence type="ECO:0000313" key="3">
    <source>
        <dbReference type="EMBL" id="NRF69635.1"/>
    </source>
</evidence>
<evidence type="ECO:0000256" key="2">
    <source>
        <dbReference type="SAM" id="SignalP"/>
    </source>
</evidence>
<proteinExistence type="predicted"/>
<keyword evidence="4" id="KW-1185">Reference proteome</keyword>
<feature type="signal peptide" evidence="2">
    <location>
        <begin position="1"/>
        <end position="26"/>
    </location>
</feature>
<keyword evidence="2" id="KW-0732">Signal</keyword>
<dbReference type="RefSeq" id="WP_173126872.1">
    <property type="nucleotide sequence ID" value="NZ_JABRWJ010000006.1"/>
</dbReference>
<organism evidence="3 4">
    <name type="scientific">Pseudaquabacterium terrae</name>
    <dbReference type="NCBI Taxonomy" id="2732868"/>
    <lineage>
        <taxon>Bacteria</taxon>
        <taxon>Pseudomonadati</taxon>
        <taxon>Pseudomonadota</taxon>
        <taxon>Betaproteobacteria</taxon>
        <taxon>Burkholderiales</taxon>
        <taxon>Sphaerotilaceae</taxon>
        <taxon>Pseudaquabacterium</taxon>
    </lineage>
</organism>
<evidence type="ECO:0000313" key="4">
    <source>
        <dbReference type="Proteomes" id="UP000737171"/>
    </source>
</evidence>
<protein>
    <submittedName>
        <fullName evidence="3">DUF1800 domain-containing protein</fullName>
    </submittedName>
</protein>
<evidence type="ECO:0000256" key="1">
    <source>
        <dbReference type="SAM" id="MobiDB-lite"/>
    </source>
</evidence>
<dbReference type="Pfam" id="PF08811">
    <property type="entry name" value="DUF1800"/>
    <property type="match status" value="1"/>
</dbReference>
<dbReference type="Proteomes" id="UP000737171">
    <property type="component" value="Unassembled WGS sequence"/>
</dbReference>
<dbReference type="PROSITE" id="PS51257">
    <property type="entry name" value="PROKAR_LIPOPROTEIN"/>
    <property type="match status" value="1"/>
</dbReference>
<comment type="caution">
    <text evidence="3">The sequence shown here is derived from an EMBL/GenBank/DDBJ whole genome shotgun (WGS) entry which is preliminary data.</text>
</comment>
<feature type="compositionally biased region" description="Low complexity" evidence="1">
    <location>
        <begin position="30"/>
        <end position="61"/>
    </location>
</feature>
<dbReference type="PANTHER" id="PTHR43737:SF1">
    <property type="entry name" value="DUF1501 DOMAIN-CONTAINING PROTEIN"/>
    <property type="match status" value="1"/>
</dbReference>
<dbReference type="PANTHER" id="PTHR43737">
    <property type="entry name" value="BLL7424 PROTEIN"/>
    <property type="match status" value="1"/>
</dbReference>
<name>A0ABX2ELY5_9BURK</name>
<feature type="chain" id="PRO_5046285500" evidence="2">
    <location>
        <begin position="27"/>
        <end position="605"/>
    </location>
</feature>
<gene>
    <name evidence="3" type="ORF">HLB44_21765</name>
</gene>